<evidence type="ECO:0000313" key="2">
    <source>
        <dbReference type="EMBL" id="MCI82719.1"/>
    </source>
</evidence>
<evidence type="ECO:0000313" key="3">
    <source>
        <dbReference type="Proteomes" id="UP000265520"/>
    </source>
</evidence>
<comment type="caution">
    <text evidence="2">The sequence shown here is derived from an EMBL/GenBank/DDBJ whole genome shotgun (WGS) entry which is preliminary data.</text>
</comment>
<feature type="non-terminal residue" evidence="2">
    <location>
        <position position="54"/>
    </location>
</feature>
<dbReference type="AlphaFoldDB" id="A0A392V619"/>
<organism evidence="2 3">
    <name type="scientific">Trifolium medium</name>
    <dbReference type="NCBI Taxonomy" id="97028"/>
    <lineage>
        <taxon>Eukaryota</taxon>
        <taxon>Viridiplantae</taxon>
        <taxon>Streptophyta</taxon>
        <taxon>Embryophyta</taxon>
        <taxon>Tracheophyta</taxon>
        <taxon>Spermatophyta</taxon>
        <taxon>Magnoliopsida</taxon>
        <taxon>eudicotyledons</taxon>
        <taxon>Gunneridae</taxon>
        <taxon>Pentapetalae</taxon>
        <taxon>rosids</taxon>
        <taxon>fabids</taxon>
        <taxon>Fabales</taxon>
        <taxon>Fabaceae</taxon>
        <taxon>Papilionoideae</taxon>
        <taxon>50 kb inversion clade</taxon>
        <taxon>NPAAA clade</taxon>
        <taxon>Hologalegina</taxon>
        <taxon>IRL clade</taxon>
        <taxon>Trifolieae</taxon>
        <taxon>Trifolium</taxon>
    </lineage>
</organism>
<name>A0A392V619_9FABA</name>
<sequence>MANQSLSSASRTPISQVDLATQCDVSTGEHETRIVEPEKIPILPGESTTVNPEK</sequence>
<protein>
    <submittedName>
        <fullName evidence="2">Uncharacterized protein</fullName>
    </submittedName>
</protein>
<proteinExistence type="predicted"/>
<feature type="region of interest" description="Disordered" evidence="1">
    <location>
        <begin position="1"/>
        <end position="54"/>
    </location>
</feature>
<accession>A0A392V619</accession>
<dbReference type="Proteomes" id="UP000265520">
    <property type="component" value="Unassembled WGS sequence"/>
</dbReference>
<dbReference type="EMBL" id="LXQA011050053">
    <property type="protein sequence ID" value="MCI82719.1"/>
    <property type="molecule type" value="Genomic_DNA"/>
</dbReference>
<feature type="compositionally biased region" description="Basic and acidic residues" evidence="1">
    <location>
        <begin position="27"/>
        <end position="39"/>
    </location>
</feature>
<feature type="compositionally biased region" description="Polar residues" evidence="1">
    <location>
        <begin position="1"/>
        <end position="25"/>
    </location>
</feature>
<evidence type="ECO:0000256" key="1">
    <source>
        <dbReference type="SAM" id="MobiDB-lite"/>
    </source>
</evidence>
<keyword evidence="3" id="KW-1185">Reference proteome</keyword>
<reference evidence="2 3" key="1">
    <citation type="journal article" date="2018" name="Front. Plant Sci.">
        <title>Red Clover (Trifolium pratense) and Zigzag Clover (T. medium) - A Picture of Genomic Similarities and Differences.</title>
        <authorList>
            <person name="Dluhosova J."/>
            <person name="Istvanek J."/>
            <person name="Nedelnik J."/>
            <person name="Repkova J."/>
        </authorList>
    </citation>
    <scope>NUCLEOTIDE SEQUENCE [LARGE SCALE GENOMIC DNA]</scope>
    <source>
        <strain evidence="3">cv. 10/8</strain>
        <tissue evidence="2">Leaf</tissue>
    </source>
</reference>